<feature type="non-terminal residue" evidence="1">
    <location>
        <position position="1"/>
    </location>
</feature>
<comment type="caution">
    <text evidence="1">The sequence shown here is derived from an EMBL/GenBank/DDBJ whole genome shotgun (WGS) entry which is preliminary data.</text>
</comment>
<keyword evidence="2" id="KW-1185">Reference proteome</keyword>
<protein>
    <submittedName>
        <fullName evidence="1">Uncharacterized protein</fullName>
    </submittedName>
</protein>
<gene>
    <name evidence="1" type="ORF">PCOR1329_LOCUS85315</name>
</gene>
<evidence type="ECO:0000313" key="1">
    <source>
        <dbReference type="EMBL" id="CAK0911446.1"/>
    </source>
</evidence>
<dbReference type="Proteomes" id="UP001189429">
    <property type="component" value="Unassembled WGS sequence"/>
</dbReference>
<sequence length="694" mass="76871">HGVNSAVLDAVLDARQTILDQPLFGDVSDAMPGNISDGTSHMAAYSEEQANGALGSVGTYMAGANLFWIDLMNNINSGVPISMKSIDQLVDRFFTTPPAAFPGTVTVGVISGDAVNAAGGKLVRISPEEMLYAYFVGAAKSISANPGDDENVSKWKQVALSVPMSFVRCADQDDRYWKAVNLREEIGTQYAAMYRSAVQRIFESVNWKKRMEKRDGITNMSVNDVTKAWESNVTVASIGETINSGFIDAALTVWNRMLSDPICQKIILKSEEDWGKRTPWDSVYKLELVIKRCGKDGGETSLINMRWVLASVTDMILNEYVVASFFTTRNLNGRGQPGNKGIQDIILYKMALKNECAKYMVELNCFKSDELDIVNEYLRSHEAYRSFFGYEGEVVSRAFLNRHPPCLRQIVLYFGDPDLTYGQNNDANIKHAVKNNLPVKEFFDRPEIKETMDKMTEATQTYFGTEAPTQRMVPADVACEAEAHGVATGFAMSRELVESMTSSDRQPDGIKEVIQKRLKLVEKINSLADDGKEDLKSLEKAARQKVADYVQLVVESGSATSLSKIIADSHVGQLRGDGDGQKQILIFYDNKQAGEAQTTPHLRMPPLKVERLKKCITAVNLTRDGGQDCLDAGDLWLLFDGGVAGNRSVMLNQMQNSEGKPLNKSVSNLYLHYSEDAIESKYSKLKDTSNLNQL</sequence>
<accession>A0ABN9YFV7</accession>
<name>A0ABN9YFV7_9DINO</name>
<feature type="non-terminal residue" evidence="1">
    <location>
        <position position="694"/>
    </location>
</feature>
<dbReference type="EMBL" id="CAUYUJ010022579">
    <property type="protein sequence ID" value="CAK0911446.1"/>
    <property type="molecule type" value="Genomic_DNA"/>
</dbReference>
<reference evidence="1" key="1">
    <citation type="submission" date="2023-10" db="EMBL/GenBank/DDBJ databases">
        <authorList>
            <person name="Chen Y."/>
            <person name="Shah S."/>
            <person name="Dougan E. K."/>
            <person name="Thang M."/>
            <person name="Chan C."/>
        </authorList>
    </citation>
    <scope>NUCLEOTIDE SEQUENCE [LARGE SCALE GENOMIC DNA]</scope>
</reference>
<organism evidence="1 2">
    <name type="scientific">Prorocentrum cordatum</name>
    <dbReference type="NCBI Taxonomy" id="2364126"/>
    <lineage>
        <taxon>Eukaryota</taxon>
        <taxon>Sar</taxon>
        <taxon>Alveolata</taxon>
        <taxon>Dinophyceae</taxon>
        <taxon>Prorocentrales</taxon>
        <taxon>Prorocentraceae</taxon>
        <taxon>Prorocentrum</taxon>
    </lineage>
</organism>
<evidence type="ECO:0000313" key="2">
    <source>
        <dbReference type="Proteomes" id="UP001189429"/>
    </source>
</evidence>
<proteinExistence type="predicted"/>